<keyword evidence="3" id="KW-1185">Reference proteome</keyword>
<dbReference type="KEGG" id="psq:PUNSTDRAFT_47864"/>
<dbReference type="GeneID" id="18882922"/>
<reference evidence="3" key="1">
    <citation type="journal article" date="2012" name="Science">
        <title>The Paleozoic origin of enzymatic lignin decomposition reconstructed from 31 fungal genomes.</title>
        <authorList>
            <person name="Floudas D."/>
            <person name="Binder M."/>
            <person name="Riley R."/>
            <person name="Barry K."/>
            <person name="Blanchette R.A."/>
            <person name="Henrissat B."/>
            <person name="Martinez A.T."/>
            <person name="Otillar R."/>
            <person name="Spatafora J.W."/>
            <person name="Yadav J.S."/>
            <person name="Aerts A."/>
            <person name="Benoit I."/>
            <person name="Boyd A."/>
            <person name="Carlson A."/>
            <person name="Copeland A."/>
            <person name="Coutinho P.M."/>
            <person name="de Vries R.P."/>
            <person name="Ferreira P."/>
            <person name="Findley K."/>
            <person name="Foster B."/>
            <person name="Gaskell J."/>
            <person name="Glotzer D."/>
            <person name="Gorecki P."/>
            <person name="Heitman J."/>
            <person name="Hesse C."/>
            <person name="Hori C."/>
            <person name="Igarashi K."/>
            <person name="Jurgens J.A."/>
            <person name="Kallen N."/>
            <person name="Kersten P."/>
            <person name="Kohler A."/>
            <person name="Kuees U."/>
            <person name="Kumar T.K.A."/>
            <person name="Kuo A."/>
            <person name="LaButti K."/>
            <person name="Larrondo L.F."/>
            <person name="Lindquist E."/>
            <person name="Ling A."/>
            <person name="Lombard V."/>
            <person name="Lucas S."/>
            <person name="Lundell T."/>
            <person name="Martin R."/>
            <person name="McLaughlin D.J."/>
            <person name="Morgenstern I."/>
            <person name="Morin E."/>
            <person name="Murat C."/>
            <person name="Nagy L.G."/>
            <person name="Nolan M."/>
            <person name="Ohm R.A."/>
            <person name="Patyshakuliyeva A."/>
            <person name="Rokas A."/>
            <person name="Ruiz-Duenas F.J."/>
            <person name="Sabat G."/>
            <person name="Salamov A."/>
            <person name="Samejima M."/>
            <person name="Schmutz J."/>
            <person name="Slot J.C."/>
            <person name="St John F."/>
            <person name="Stenlid J."/>
            <person name="Sun H."/>
            <person name="Sun S."/>
            <person name="Syed K."/>
            <person name="Tsang A."/>
            <person name="Wiebenga A."/>
            <person name="Young D."/>
            <person name="Pisabarro A."/>
            <person name="Eastwood D.C."/>
            <person name="Martin F."/>
            <person name="Cullen D."/>
            <person name="Grigoriev I.V."/>
            <person name="Hibbett D.S."/>
        </authorList>
    </citation>
    <scope>NUCLEOTIDE SEQUENCE [LARGE SCALE GENOMIC DNA]</scope>
    <source>
        <strain evidence="3">HHB-11173 SS5</strain>
    </source>
</reference>
<evidence type="ECO:0000313" key="3">
    <source>
        <dbReference type="Proteomes" id="UP000054196"/>
    </source>
</evidence>
<name>R7S0D7_PUNST</name>
<dbReference type="AlphaFoldDB" id="R7S0D7"/>
<protein>
    <recommendedName>
        <fullName evidence="4">F-box domain-containing protein</fullName>
    </recommendedName>
</protein>
<dbReference type="Proteomes" id="UP000054196">
    <property type="component" value="Unassembled WGS sequence"/>
</dbReference>
<sequence length="384" mass="43949">MPQLLNGMQPGPEALSIGDETGASTAFRPSANITTLPFEVLDEISSQLMNKDPFEAEDKAEVKDIRAMSETCKLFKLVFQPLVFRKITVRDQEQVENLYWTLNGSHCYVFAPPPTDVDERARKLLSIPNVQLTADIVPYSTDRAYLRNAVKRLMVRPDGNGPIGVGPLDIRFLLQMMPRLKWLAILDFVDKHTLFKCVRMLRRLPEIEFFACNGGEDLHRFAGALTFPRAVANMTRLSELVLANLKVGENPWIMPEDLGFGKCPTDSEREAIGPVSRYIWFEPQLILKDSPSSSWLPRGLKTLYLTNVSFEPAPFTLQVDEDTRRLLRENWKKNAEREGRVTMEQWSDDMQKWPLDFASYLPHIHAQITQLIRMRLSILLQDLS</sequence>
<dbReference type="OrthoDB" id="3298594at2759"/>
<dbReference type="HOGENOM" id="CLU_719894_0_0_1"/>
<evidence type="ECO:0000256" key="1">
    <source>
        <dbReference type="SAM" id="MobiDB-lite"/>
    </source>
</evidence>
<organism evidence="2 3">
    <name type="scientific">Punctularia strigosozonata (strain HHB-11173)</name>
    <name type="common">White-rot fungus</name>
    <dbReference type="NCBI Taxonomy" id="741275"/>
    <lineage>
        <taxon>Eukaryota</taxon>
        <taxon>Fungi</taxon>
        <taxon>Dikarya</taxon>
        <taxon>Basidiomycota</taxon>
        <taxon>Agaricomycotina</taxon>
        <taxon>Agaricomycetes</taxon>
        <taxon>Corticiales</taxon>
        <taxon>Punctulariaceae</taxon>
        <taxon>Punctularia</taxon>
    </lineage>
</organism>
<dbReference type="EMBL" id="JH687558">
    <property type="protein sequence ID" value="EIN03850.1"/>
    <property type="molecule type" value="Genomic_DNA"/>
</dbReference>
<feature type="region of interest" description="Disordered" evidence="1">
    <location>
        <begin position="1"/>
        <end position="20"/>
    </location>
</feature>
<accession>R7S0D7</accession>
<evidence type="ECO:0000313" key="2">
    <source>
        <dbReference type="EMBL" id="EIN03850.1"/>
    </source>
</evidence>
<evidence type="ECO:0008006" key="4">
    <source>
        <dbReference type="Google" id="ProtNLM"/>
    </source>
</evidence>
<gene>
    <name evidence="2" type="ORF">PUNSTDRAFT_47864</name>
</gene>
<dbReference type="eggNOG" id="ENOG502R1BV">
    <property type="taxonomic scope" value="Eukaryota"/>
</dbReference>
<proteinExistence type="predicted"/>
<dbReference type="RefSeq" id="XP_007388908.1">
    <property type="nucleotide sequence ID" value="XM_007388846.1"/>
</dbReference>